<feature type="compositionally biased region" description="Basic and acidic residues" evidence="1">
    <location>
        <begin position="51"/>
        <end position="70"/>
    </location>
</feature>
<feature type="region of interest" description="Disordered" evidence="1">
    <location>
        <begin position="1"/>
        <end position="21"/>
    </location>
</feature>
<accession>A0A699SM25</accession>
<gene>
    <name evidence="2" type="ORF">Tci_870806</name>
</gene>
<sequence>VGSPITPSPLSESSSETEGVAPVVASEALKVPPHGSTFDVGGPLSRCEKKRKAETDASSSEIRKEKTEKVEKMEKHLETLETNYALMLSDQDEWKKAFYNLQAWASKRLG</sequence>
<feature type="region of interest" description="Disordered" evidence="1">
    <location>
        <begin position="33"/>
        <end position="70"/>
    </location>
</feature>
<name>A0A699SM25_TANCI</name>
<evidence type="ECO:0000313" key="2">
    <source>
        <dbReference type="EMBL" id="GFC98836.1"/>
    </source>
</evidence>
<reference evidence="2" key="1">
    <citation type="journal article" date="2019" name="Sci. Rep.">
        <title>Draft genome of Tanacetum cinerariifolium, the natural source of mosquito coil.</title>
        <authorList>
            <person name="Yamashiro T."/>
            <person name="Shiraishi A."/>
            <person name="Satake H."/>
            <person name="Nakayama K."/>
        </authorList>
    </citation>
    <scope>NUCLEOTIDE SEQUENCE</scope>
</reference>
<feature type="non-terminal residue" evidence="2">
    <location>
        <position position="1"/>
    </location>
</feature>
<evidence type="ECO:0008006" key="3">
    <source>
        <dbReference type="Google" id="ProtNLM"/>
    </source>
</evidence>
<proteinExistence type="predicted"/>
<dbReference type="AlphaFoldDB" id="A0A699SM25"/>
<organism evidence="2">
    <name type="scientific">Tanacetum cinerariifolium</name>
    <name type="common">Dalmatian daisy</name>
    <name type="synonym">Chrysanthemum cinerariifolium</name>
    <dbReference type="NCBI Taxonomy" id="118510"/>
    <lineage>
        <taxon>Eukaryota</taxon>
        <taxon>Viridiplantae</taxon>
        <taxon>Streptophyta</taxon>
        <taxon>Embryophyta</taxon>
        <taxon>Tracheophyta</taxon>
        <taxon>Spermatophyta</taxon>
        <taxon>Magnoliopsida</taxon>
        <taxon>eudicotyledons</taxon>
        <taxon>Gunneridae</taxon>
        <taxon>Pentapetalae</taxon>
        <taxon>asterids</taxon>
        <taxon>campanulids</taxon>
        <taxon>Asterales</taxon>
        <taxon>Asteraceae</taxon>
        <taxon>Asteroideae</taxon>
        <taxon>Anthemideae</taxon>
        <taxon>Anthemidinae</taxon>
        <taxon>Tanacetum</taxon>
    </lineage>
</organism>
<evidence type="ECO:0000256" key="1">
    <source>
        <dbReference type="SAM" id="MobiDB-lite"/>
    </source>
</evidence>
<feature type="compositionally biased region" description="Low complexity" evidence="1">
    <location>
        <begin position="1"/>
        <end position="18"/>
    </location>
</feature>
<comment type="caution">
    <text evidence="2">The sequence shown here is derived from an EMBL/GenBank/DDBJ whole genome shotgun (WGS) entry which is preliminary data.</text>
</comment>
<protein>
    <recommendedName>
        <fullName evidence="3">No apical meristem-associated C-terminal domain-containing protein</fullName>
    </recommendedName>
</protein>
<dbReference type="EMBL" id="BKCJ011174471">
    <property type="protein sequence ID" value="GFC98836.1"/>
    <property type="molecule type" value="Genomic_DNA"/>
</dbReference>